<organism evidence="3">
    <name type="scientific">Pseudo-nitzschia australis</name>
    <dbReference type="NCBI Taxonomy" id="44445"/>
    <lineage>
        <taxon>Eukaryota</taxon>
        <taxon>Sar</taxon>
        <taxon>Stramenopiles</taxon>
        <taxon>Ochrophyta</taxon>
        <taxon>Bacillariophyta</taxon>
        <taxon>Bacillariophyceae</taxon>
        <taxon>Bacillariophycidae</taxon>
        <taxon>Bacillariales</taxon>
        <taxon>Bacillariaceae</taxon>
        <taxon>Pseudo-nitzschia</taxon>
    </lineage>
</organism>
<evidence type="ECO:0000256" key="1">
    <source>
        <dbReference type="SAM" id="MobiDB-lite"/>
    </source>
</evidence>
<sequence>MSTIKATKAANIQKQKLILTKVHSTIFSDEIFYNRWAMDEELASAIKDEEGLQIGTLRDFNFVIKKNFSMENFVINGNIVITNVVRVDTNIFKRARVTFYYITDSTNKVKVPSGKSPIWMAVLNSYIQQSSSQQFLLPTADKTAPIITDQLLLRGLVIHFFFASVWFFRHTAEATVCRRKKKQKLSSMRHPSSENKQKTKQLMTETKWD</sequence>
<proteinExistence type="predicted"/>
<feature type="region of interest" description="Disordered" evidence="1">
    <location>
        <begin position="180"/>
        <end position="209"/>
    </location>
</feature>
<dbReference type="AlphaFoldDB" id="A0A6V0AYP7"/>
<reference evidence="3" key="1">
    <citation type="submission" date="2021-01" db="EMBL/GenBank/DDBJ databases">
        <authorList>
            <person name="Corre E."/>
            <person name="Pelletier E."/>
            <person name="Niang G."/>
            <person name="Scheremetjew M."/>
            <person name="Finn R."/>
            <person name="Kale V."/>
            <person name="Holt S."/>
            <person name="Cochrane G."/>
            <person name="Meng A."/>
            <person name="Brown T."/>
            <person name="Cohen L."/>
        </authorList>
    </citation>
    <scope>NUCLEOTIDE SEQUENCE</scope>
    <source>
        <strain evidence="3">10249 10 AB</strain>
    </source>
</reference>
<name>A0A6V0AYP7_9STRA</name>
<dbReference type="EMBL" id="HBIX01022853">
    <property type="protein sequence ID" value="CAE0723147.1"/>
    <property type="molecule type" value="Transcribed_RNA"/>
</dbReference>
<gene>
    <name evidence="2" type="ORF">PAUS00366_LOCUS15898</name>
    <name evidence="3" type="ORF">PAUS00366_LOCUS15903</name>
</gene>
<dbReference type="EMBL" id="HBIX01022847">
    <property type="protein sequence ID" value="CAE0723142.1"/>
    <property type="molecule type" value="Transcribed_RNA"/>
</dbReference>
<evidence type="ECO:0000313" key="2">
    <source>
        <dbReference type="EMBL" id="CAE0723142.1"/>
    </source>
</evidence>
<accession>A0A6V0AYP7</accession>
<protein>
    <submittedName>
        <fullName evidence="3">Uncharacterized protein</fullName>
    </submittedName>
</protein>
<evidence type="ECO:0000313" key="3">
    <source>
        <dbReference type="EMBL" id="CAE0723147.1"/>
    </source>
</evidence>
<feature type="compositionally biased region" description="Polar residues" evidence="1">
    <location>
        <begin position="200"/>
        <end position="209"/>
    </location>
</feature>